<dbReference type="Proteomes" id="UP000289738">
    <property type="component" value="Chromosome A10"/>
</dbReference>
<evidence type="ECO:0000313" key="3">
    <source>
        <dbReference type="Proteomes" id="UP000289738"/>
    </source>
</evidence>
<dbReference type="PANTHER" id="PTHR47165">
    <property type="entry name" value="OS03G0429900 PROTEIN"/>
    <property type="match status" value="1"/>
</dbReference>
<proteinExistence type="predicted"/>
<dbReference type="Gene3D" id="2.40.50.140">
    <property type="entry name" value="Nucleic acid-binding proteins"/>
    <property type="match status" value="5"/>
</dbReference>
<dbReference type="EMBL" id="SDMP01000010">
    <property type="protein sequence ID" value="RYR33426.1"/>
    <property type="molecule type" value="Genomic_DNA"/>
</dbReference>
<evidence type="ECO:0000259" key="1">
    <source>
        <dbReference type="Pfam" id="PF02721"/>
    </source>
</evidence>
<accession>A0A445B466</accession>
<organism evidence="2 3">
    <name type="scientific">Arachis hypogaea</name>
    <name type="common">Peanut</name>
    <dbReference type="NCBI Taxonomy" id="3818"/>
    <lineage>
        <taxon>Eukaryota</taxon>
        <taxon>Viridiplantae</taxon>
        <taxon>Streptophyta</taxon>
        <taxon>Embryophyta</taxon>
        <taxon>Tracheophyta</taxon>
        <taxon>Spermatophyta</taxon>
        <taxon>Magnoliopsida</taxon>
        <taxon>eudicotyledons</taxon>
        <taxon>Gunneridae</taxon>
        <taxon>Pentapetalae</taxon>
        <taxon>rosids</taxon>
        <taxon>fabids</taxon>
        <taxon>Fabales</taxon>
        <taxon>Fabaceae</taxon>
        <taxon>Papilionoideae</taxon>
        <taxon>50 kb inversion clade</taxon>
        <taxon>dalbergioids sensu lato</taxon>
        <taxon>Dalbergieae</taxon>
        <taxon>Pterocarpus clade</taxon>
        <taxon>Arachis</taxon>
    </lineage>
</organism>
<dbReference type="Pfam" id="PF02721">
    <property type="entry name" value="DUF223"/>
    <property type="match status" value="1"/>
</dbReference>
<reference evidence="2 3" key="1">
    <citation type="submission" date="2019-01" db="EMBL/GenBank/DDBJ databases">
        <title>Sequencing of cultivated peanut Arachis hypogaea provides insights into genome evolution and oil improvement.</title>
        <authorList>
            <person name="Chen X."/>
        </authorList>
    </citation>
    <scope>NUCLEOTIDE SEQUENCE [LARGE SCALE GENOMIC DNA]</scope>
    <source>
        <strain evidence="3">cv. Fuhuasheng</strain>
        <tissue evidence="2">Leaves</tissue>
    </source>
</reference>
<keyword evidence="3" id="KW-1185">Reference proteome</keyword>
<dbReference type="InterPro" id="IPR047192">
    <property type="entry name" value="Euk_RPA1_DBD_C"/>
</dbReference>
<dbReference type="CDD" id="cd04481">
    <property type="entry name" value="RPA1_DBD_B_like"/>
    <property type="match status" value="2"/>
</dbReference>
<feature type="domain" description="Replication protein A 70 kDa DNA-binding subunit B/D first OB fold" evidence="1">
    <location>
        <begin position="4"/>
        <end position="107"/>
    </location>
</feature>
<evidence type="ECO:0000313" key="2">
    <source>
        <dbReference type="EMBL" id="RYR33426.1"/>
    </source>
</evidence>
<dbReference type="InterPro" id="IPR003871">
    <property type="entry name" value="RFA1B/D_OB_1st"/>
</dbReference>
<dbReference type="CDD" id="cd04480">
    <property type="entry name" value="RPA1_DBD_A_like"/>
    <property type="match status" value="1"/>
</dbReference>
<protein>
    <recommendedName>
        <fullName evidence="1">Replication protein A 70 kDa DNA-binding subunit B/D first OB fold domain-containing protein</fullName>
    </recommendedName>
</protein>
<comment type="caution">
    <text evidence="2">The sequence shown here is derived from an EMBL/GenBank/DDBJ whole genome shotgun (WGS) entry which is preliminary data.</text>
</comment>
<dbReference type="SUPFAM" id="SSF50249">
    <property type="entry name" value="Nucleic acid-binding proteins"/>
    <property type="match status" value="5"/>
</dbReference>
<dbReference type="STRING" id="3818.A0A445B466"/>
<gene>
    <name evidence="2" type="ORF">Ahy_A10g048013</name>
</gene>
<dbReference type="CDD" id="cd04476">
    <property type="entry name" value="RPA1_DBD_C"/>
    <property type="match status" value="1"/>
</dbReference>
<sequence length="856" mass="96953">MAGIHKIADINPTIDNLCVRIRVIRLWTLPSYGNSPLPYSIEMVWLDEDGGKIHASVKKAFVSRFVNLLEEGISYQIRYFGVGLNKGYFKTTHHEYVVNLNQRTDVHRLSESSSIPRYGFKFVSFDTLNAPGYDCTYLVDVVGYLAGIGNEKTLEKDGKSTKYTVIELEIDDGKIMECALFGNYAHELNAFLGSGNKDGAVVVLQFVRVKLFNEKIVLQNSMYGTKMFFNLEDTTVIQFKNSFVRFEESRGNIGGIPNEAAFLKIYQGKTIEQLKEFETNSICIVLATISHIMDTPDWWYGQCECNRSTYAFTKTFKCSSCGRLLLSITPRYRIKLGVIDDSDCACFVVFDKEAKQVLRKSCVEILDPLLLGEKIHASVKKAFVSRFVNLLEEGISYQIRYFGGYFKTTHHEYVVNLNLRTDVHRLPESSSIPRYGFKFVSFDTLNAPGYDCTYLVDVVGYLVGIGNEKTLEKDDKSTKYTVIELEIDDGKIMECALFGNYAHELNAFLGSGNKDGAVVVLQFVRVKLFNEKIVLQNSMYGTKMFFNLEDTTVIQFKNSFVRFEESRGNIGGISNEAPFLKIYQGKTIEQLKEFETNSICIVLATISHIMCTPDWWYGQCECNRSTYAFTKTFKCSSCGRLLLSITPRYRIKLGVIDDSDCACFVVFDKEAKQVLRKSCVEILDPLLLKGDLSDTPTLLLNLIDKTFLFIVEVQISDNPHFSPSYKVKKMTDNVELINKFKEAHPIQIDVDYTGGLLPISKTSSIIEGEKVKGAKNLLLEFSNEVAANDESELLENAITPTKRLCSESEESKVEGLSMTDDELKNLCLIEIEKIVNSNARSLRDYQSMPYPEMSHI</sequence>
<dbReference type="AlphaFoldDB" id="A0A445B466"/>
<name>A0A445B466_ARAHY</name>
<dbReference type="PANTHER" id="PTHR47165:SF4">
    <property type="entry name" value="OS03G0429900 PROTEIN"/>
    <property type="match status" value="1"/>
</dbReference>
<dbReference type="InterPro" id="IPR012340">
    <property type="entry name" value="NA-bd_OB-fold"/>
</dbReference>